<dbReference type="STRING" id="1908260.BKK50_09060"/>
<gene>
    <name evidence="2" type="ORF">BKK50_09060</name>
</gene>
<name>A0A1V3IIW1_9PAST</name>
<dbReference type="PANTHER" id="PTHR30619:SF1">
    <property type="entry name" value="RECOMBINATION PROTEIN 2"/>
    <property type="match status" value="1"/>
</dbReference>
<accession>A0A1V3IIW1</accession>
<dbReference type="Gene3D" id="3.60.15.10">
    <property type="entry name" value="Ribonuclease Z/Hydroxyacylglutathione hydrolase-like"/>
    <property type="match status" value="2"/>
</dbReference>
<dbReference type="InterPro" id="IPR052159">
    <property type="entry name" value="Competence_DNA_uptake"/>
</dbReference>
<protein>
    <recommendedName>
        <fullName evidence="1">Metallo-beta-lactamase domain-containing protein</fullName>
    </recommendedName>
</protein>
<dbReference type="InterPro" id="IPR036866">
    <property type="entry name" value="RibonucZ/Hydroxyglut_hydro"/>
</dbReference>
<dbReference type="SUPFAM" id="SSF56281">
    <property type="entry name" value="Metallo-hydrolase/oxidoreductase"/>
    <property type="match status" value="1"/>
</dbReference>
<feature type="domain" description="Metallo-beta-lactamase" evidence="1">
    <location>
        <begin position="32"/>
        <end position="92"/>
    </location>
</feature>
<dbReference type="InterPro" id="IPR001279">
    <property type="entry name" value="Metallo-B-lactamas"/>
</dbReference>
<evidence type="ECO:0000259" key="1">
    <source>
        <dbReference type="Pfam" id="PF00753"/>
    </source>
</evidence>
<dbReference type="Pfam" id="PF00753">
    <property type="entry name" value="Lactamase_B"/>
    <property type="match status" value="1"/>
</dbReference>
<reference evidence="2 3" key="1">
    <citation type="submission" date="2016-10" db="EMBL/GenBank/DDBJ databases">
        <title>Rodentibacter gen. nov. and new species.</title>
        <authorList>
            <person name="Christensen H."/>
        </authorList>
    </citation>
    <scope>NUCLEOTIDE SEQUENCE [LARGE SCALE GENOMIC DNA]</scope>
    <source>
        <strain evidence="2 3">CCUG17206</strain>
    </source>
</reference>
<dbReference type="RefSeq" id="WP_077417470.1">
    <property type="nucleotide sequence ID" value="NZ_MLHI01000139.1"/>
</dbReference>
<evidence type="ECO:0000313" key="3">
    <source>
        <dbReference type="Proteomes" id="UP000189433"/>
    </source>
</evidence>
<sequence length="420" mass="48848">MLEIECTFWGVGQGLFSSGSVSNNNSEKFNWVYDCGAVKSARQYLNHSISKMRSELKDNEPIDLLVISHFDEDHISGLGNLLLGKKVKRLVIPYFPLWKRLILADMANIRFNSSLFRFYLNPTVYILENFSDSFSEEGQILLLPETEDIDFPLNPDRQGRIEFQDLNEKAIHHNKVKLLKGYGYLHHNVVEFIFYNAPLSELKKYPSDFKQYQEEIEKITQLQQYGKAEINKLKAICDKYFVRTDSKGKKNSKDRNVISLFLYVGYIENIKQAAQIKYFQHISLFEDRKSEGIYSKAKGVREEETFYDLFSGHNQKISYRNSILYTGDGSLNKPSQFEHLKLTLGDKRIQNIFCFQVLHHGSRNNWHKGLADKIQPCISVFSADPNYANYRHPHAEVVKDFLPYSPILVNQNSYITFNIL</sequence>
<dbReference type="Proteomes" id="UP000189433">
    <property type="component" value="Unassembled WGS sequence"/>
</dbReference>
<comment type="caution">
    <text evidence="2">The sequence shown here is derived from an EMBL/GenBank/DDBJ whole genome shotgun (WGS) entry which is preliminary data.</text>
</comment>
<dbReference type="AlphaFoldDB" id="A0A1V3IIW1"/>
<dbReference type="EMBL" id="MLHJ01000096">
    <property type="protein sequence ID" value="OOF40826.1"/>
    <property type="molecule type" value="Genomic_DNA"/>
</dbReference>
<proteinExistence type="predicted"/>
<organism evidence="2 3">
    <name type="scientific">Rodentibacter rarus</name>
    <dbReference type="NCBI Taxonomy" id="1908260"/>
    <lineage>
        <taxon>Bacteria</taxon>
        <taxon>Pseudomonadati</taxon>
        <taxon>Pseudomonadota</taxon>
        <taxon>Gammaproteobacteria</taxon>
        <taxon>Pasteurellales</taxon>
        <taxon>Pasteurellaceae</taxon>
        <taxon>Rodentibacter</taxon>
    </lineage>
</organism>
<evidence type="ECO:0000313" key="2">
    <source>
        <dbReference type="EMBL" id="OOF40826.1"/>
    </source>
</evidence>
<dbReference type="PANTHER" id="PTHR30619">
    <property type="entry name" value="DNA INTERNALIZATION/COMPETENCE PROTEIN COMEC/REC2"/>
    <property type="match status" value="1"/>
</dbReference>
<keyword evidence="3" id="KW-1185">Reference proteome</keyword>